<evidence type="ECO:0000313" key="3">
    <source>
        <dbReference type="Proteomes" id="UP000245119"/>
    </source>
</evidence>
<evidence type="ECO:0000256" key="1">
    <source>
        <dbReference type="SAM" id="SignalP"/>
    </source>
</evidence>
<gene>
    <name evidence="2" type="ORF">C0Q70_04630</name>
</gene>
<dbReference type="EMBL" id="PZQS01000003">
    <property type="protein sequence ID" value="PVD33376.1"/>
    <property type="molecule type" value="Genomic_DNA"/>
</dbReference>
<dbReference type="Proteomes" id="UP000245119">
    <property type="component" value="Linkage Group LG3"/>
</dbReference>
<reference evidence="2 3" key="1">
    <citation type="submission" date="2018-04" db="EMBL/GenBank/DDBJ databases">
        <title>The genome of golden apple snail Pomacea canaliculata provides insight into stress tolerance and invasive adaptation.</title>
        <authorList>
            <person name="Liu C."/>
            <person name="Liu B."/>
            <person name="Ren Y."/>
            <person name="Zhang Y."/>
            <person name="Wang H."/>
            <person name="Li S."/>
            <person name="Jiang F."/>
            <person name="Yin L."/>
            <person name="Zhang G."/>
            <person name="Qian W."/>
            <person name="Fan W."/>
        </authorList>
    </citation>
    <scope>NUCLEOTIDE SEQUENCE [LARGE SCALE GENOMIC DNA]</scope>
    <source>
        <strain evidence="2">SZHN2017</strain>
        <tissue evidence="2">Muscle</tissue>
    </source>
</reference>
<evidence type="ECO:0008006" key="4">
    <source>
        <dbReference type="Google" id="ProtNLM"/>
    </source>
</evidence>
<feature type="signal peptide" evidence="1">
    <location>
        <begin position="1"/>
        <end position="20"/>
    </location>
</feature>
<comment type="caution">
    <text evidence="2">The sequence shown here is derived from an EMBL/GenBank/DDBJ whole genome shotgun (WGS) entry which is preliminary data.</text>
</comment>
<protein>
    <recommendedName>
        <fullName evidence="4">Secreted protein</fullName>
    </recommendedName>
</protein>
<keyword evidence="3" id="KW-1185">Reference proteome</keyword>
<sequence>MRKCLNSKVLLSSVIQSCSATDTLCPGNQNSIKCSPYSQQDVANNSAESINGYRKRRQCSGDILFHSRITPRSTLAHRDISTVILFLRSRRRKTRKRTQAKQRLLVQVRN</sequence>
<proteinExistence type="predicted"/>
<accession>A0A2T7PIW8</accession>
<evidence type="ECO:0000313" key="2">
    <source>
        <dbReference type="EMBL" id="PVD33376.1"/>
    </source>
</evidence>
<dbReference type="AlphaFoldDB" id="A0A2T7PIW8"/>
<keyword evidence="1" id="KW-0732">Signal</keyword>
<name>A0A2T7PIW8_POMCA</name>
<organism evidence="2 3">
    <name type="scientific">Pomacea canaliculata</name>
    <name type="common">Golden apple snail</name>
    <dbReference type="NCBI Taxonomy" id="400727"/>
    <lineage>
        <taxon>Eukaryota</taxon>
        <taxon>Metazoa</taxon>
        <taxon>Spiralia</taxon>
        <taxon>Lophotrochozoa</taxon>
        <taxon>Mollusca</taxon>
        <taxon>Gastropoda</taxon>
        <taxon>Caenogastropoda</taxon>
        <taxon>Architaenioglossa</taxon>
        <taxon>Ampullarioidea</taxon>
        <taxon>Ampullariidae</taxon>
        <taxon>Pomacea</taxon>
    </lineage>
</organism>
<feature type="chain" id="PRO_5015458346" description="Secreted protein" evidence="1">
    <location>
        <begin position="21"/>
        <end position="110"/>
    </location>
</feature>